<feature type="binding site" evidence="9">
    <location>
        <position position="203"/>
    </location>
    <ligand>
        <name>NADPH</name>
        <dbReference type="ChEBI" id="CHEBI:57783"/>
    </ligand>
</feature>
<dbReference type="SUPFAM" id="SSF55347">
    <property type="entry name" value="Glyceraldehyde-3-phosphate dehydrogenase-like, C-terminal domain"/>
    <property type="match status" value="1"/>
</dbReference>
<feature type="binding site" evidence="9">
    <location>
        <position position="149"/>
    </location>
    <ligand>
        <name>1-deoxy-D-xylulose 5-phosphate</name>
        <dbReference type="ChEBI" id="CHEBI:57792"/>
    </ligand>
</feature>
<dbReference type="AlphaFoldDB" id="E1R287"/>
<feature type="binding site" evidence="9">
    <location>
        <position position="123"/>
    </location>
    <ligand>
        <name>1-deoxy-D-xylulose 5-phosphate</name>
        <dbReference type="ChEBI" id="CHEBI:57792"/>
    </ligand>
</feature>
<keyword evidence="4 9" id="KW-0521">NADP</keyword>
<dbReference type="InterPro" id="IPR013644">
    <property type="entry name" value="DXP_reductoisomerase_C"/>
</dbReference>
<feature type="binding site" evidence="9">
    <location>
        <position position="219"/>
    </location>
    <ligand>
        <name>1-deoxy-D-xylulose 5-phosphate</name>
        <dbReference type="ChEBI" id="CHEBI:57792"/>
    </ligand>
</feature>
<comment type="pathway">
    <text evidence="1 9">Isoprenoid biosynthesis; isopentenyl diphosphate biosynthesis via DXP pathway; isopentenyl diphosphate from 1-deoxy-D-xylulose 5-phosphate: step 1/6.</text>
</comment>
<accession>E1R287</accession>
<keyword evidence="7 9" id="KW-0414">Isoprene biosynthesis</keyword>
<dbReference type="Gene3D" id="1.10.1740.10">
    <property type="match status" value="1"/>
</dbReference>
<evidence type="ECO:0000259" key="10">
    <source>
        <dbReference type="Pfam" id="PF02670"/>
    </source>
</evidence>
<feature type="binding site" evidence="9">
    <location>
        <position position="13"/>
    </location>
    <ligand>
        <name>NADPH</name>
        <dbReference type="ChEBI" id="CHEBI:57783"/>
    </ligand>
</feature>
<evidence type="ECO:0000256" key="9">
    <source>
        <dbReference type="HAMAP-Rule" id="MF_00183"/>
    </source>
</evidence>
<dbReference type="InterPro" id="IPR026877">
    <property type="entry name" value="DXPR_C"/>
</dbReference>
<dbReference type="GO" id="GO:0051484">
    <property type="term" value="P:isopentenyl diphosphate biosynthetic process, methylerythritol 4-phosphate pathway involved in terpenoid biosynthetic process"/>
    <property type="evidence" value="ECO:0007669"/>
    <property type="project" value="UniProtKB-ARBA"/>
</dbReference>
<feature type="domain" description="1-deoxy-D-xylulose 5-phosphate reductoisomerase C-terminal" evidence="11">
    <location>
        <begin position="144"/>
        <end position="227"/>
    </location>
</feature>
<gene>
    <name evidence="9" type="primary">dxr</name>
    <name evidence="13" type="ordered locus">Spirs_2869</name>
</gene>
<dbReference type="eggNOG" id="COG0743">
    <property type="taxonomic scope" value="Bacteria"/>
</dbReference>
<evidence type="ECO:0000256" key="3">
    <source>
        <dbReference type="ARBA" id="ARBA00022723"/>
    </source>
</evidence>
<feature type="binding site" evidence="9">
    <location>
        <position position="148"/>
    </location>
    <ligand>
        <name>Mn(2+)</name>
        <dbReference type="ChEBI" id="CHEBI:29035"/>
    </ligand>
</feature>
<proteinExistence type="inferred from homology"/>
<feature type="binding site" evidence="9">
    <location>
        <position position="150"/>
    </location>
    <ligand>
        <name>Mn(2+)</name>
        <dbReference type="ChEBI" id="CHEBI:29035"/>
    </ligand>
</feature>
<dbReference type="EC" id="1.1.1.267" evidence="9"/>
<evidence type="ECO:0000313" key="14">
    <source>
        <dbReference type="Proteomes" id="UP000002318"/>
    </source>
</evidence>
<feature type="domain" description="DXP reductoisomerase C-terminal" evidence="12">
    <location>
        <begin position="260"/>
        <end position="374"/>
    </location>
</feature>
<feature type="binding site" evidence="9">
    <location>
        <position position="210"/>
    </location>
    <ligand>
        <name>1-deoxy-D-xylulose 5-phosphate</name>
        <dbReference type="ChEBI" id="CHEBI:57792"/>
    </ligand>
</feature>
<keyword evidence="6 9" id="KW-0464">Manganese</keyword>
<evidence type="ECO:0000256" key="7">
    <source>
        <dbReference type="ARBA" id="ARBA00023229"/>
    </source>
</evidence>
<comment type="caution">
    <text evidence="9">Lacks conserved residue(s) required for the propagation of feature annotation.</text>
</comment>
<feature type="binding site" evidence="9">
    <location>
        <position position="219"/>
    </location>
    <ligand>
        <name>Mn(2+)</name>
        <dbReference type="ChEBI" id="CHEBI:29035"/>
    </ligand>
</feature>
<evidence type="ECO:0000256" key="1">
    <source>
        <dbReference type="ARBA" id="ARBA00005094"/>
    </source>
</evidence>
<feature type="binding site" evidence="9">
    <location>
        <position position="124"/>
    </location>
    <ligand>
        <name>NADPH</name>
        <dbReference type="ChEBI" id="CHEBI:57783"/>
    </ligand>
</feature>
<evidence type="ECO:0000313" key="13">
    <source>
        <dbReference type="EMBL" id="ADK81972.1"/>
    </source>
</evidence>
<dbReference type="PANTHER" id="PTHR30525:SF0">
    <property type="entry name" value="1-DEOXY-D-XYLULOSE 5-PHOSPHATE REDUCTOISOMERASE, CHLOROPLASTIC"/>
    <property type="match status" value="1"/>
</dbReference>
<feature type="binding site" evidence="9">
    <location>
        <position position="215"/>
    </location>
    <ligand>
        <name>1-deoxy-D-xylulose 5-phosphate</name>
        <dbReference type="ChEBI" id="CHEBI:57792"/>
    </ligand>
</feature>
<evidence type="ECO:0000256" key="8">
    <source>
        <dbReference type="ARBA" id="ARBA00048543"/>
    </source>
</evidence>
<dbReference type="InterPro" id="IPR013512">
    <property type="entry name" value="DXP_reductoisomerase_N"/>
</dbReference>
<evidence type="ECO:0000259" key="12">
    <source>
        <dbReference type="Pfam" id="PF13288"/>
    </source>
</evidence>
<dbReference type="GO" id="GO:0030604">
    <property type="term" value="F:1-deoxy-D-xylulose-5-phosphate reductoisomerase activity"/>
    <property type="evidence" value="ECO:0007669"/>
    <property type="project" value="UniProtKB-UniRule"/>
</dbReference>
<sequence length="386" mass="42549">MHTKKVMLLGATGSIGSATLDILRSHPDLYTLVAASAHSSEAALEAVVREFGPKAATLSGPVRNLDLSESFPTLRFYQGREGLFKMIEEVDADIVVNGIAGAAGLEPSWRAIRSGKDLALANKETIVTSGPLIRHEAKKLQRKILPVDSEHSAIFHLLEHQKPEFVEELVITASGGPFLHRPLKTFSSIRPEEALKHPTWNMGGKITIDSATMANKGLEFIEAHYLFDVDPDHIKVVIHPQSMVHSLIRTTDGSLFAQISRPDMRIPIQNALSYPQLISCPFGRLELAGTSFSFHEPQEKRYPLLFIAIDALKAGGAYPIAYNAADELAVQAFVEHQIGYCAISEVVRQLLERDWSSSPVSLEEVLETDQQARTITREILKDFGGR</sequence>
<comment type="catalytic activity">
    <reaction evidence="8">
        <text>2-C-methyl-D-erythritol 4-phosphate + NADP(+) = 1-deoxy-D-xylulose 5-phosphate + NADPH + H(+)</text>
        <dbReference type="Rhea" id="RHEA:13717"/>
        <dbReference type="ChEBI" id="CHEBI:15378"/>
        <dbReference type="ChEBI" id="CHEBI:57783"/>
        <dbReference type="ChEBI" id="CHEBI:57792"/>
        <dbReference type="ChEBI" id="CHEBI:58262"/>
        <dbReference type="ChEBI" id="CHEBI:58349"/>
        <dbReference type="EC" id="1.1.1.267"/>
    </reaction>
    <physiologicalReaction direction="right-to-left" evidence="8">
        <dbReference type="Rhea" id="RHEA:13719"/>
    </physiologicalReaction>
</comment>
<keyword evidence="14" id="KW-1185">Reference proteome</keyword>
<dbReference type="UniPathway" id="UPA00056">
    <property type="reaction ID" value="UER00092"/>
</dbReference>
<evidence type="ECO:0000256" key="6">
    <source>
        <dbReference type="ARBA" id="ARBA00023211"/>
    </source>
</evidence>
<feature type="binding site" evidence="9">
    <location>
        <position position="197"/>
    </location>
    <ligand>
        <name>1-deoxy-D-xylulose 5-phosphate</name>
        <dbReference type="ChEBI" id="CHEBI:57792"/>
    </ligand>
</feature>
<dbReference type="SUPFAM" id="SSF69055">
    <property type="entry name" value="1-deoxy-D-xylulose-5-phosphate reductoisomerase, C-terminal domain"/>
    <property type="match status" value="1"/>
</dbReference>
<reference evidence="13 14" key="1">
    <citation type="journal article" date="2010" name="Stand. Genomic Sci.">
        <title>Complete genome sequence of Spirochaeta smaragdinae type strain (SEBR 4228).</title>
        <authorList>
            <person name="Mavromatis K."/>
            <person name="Yasawong M."/>
            <person name="Chertkov O."/>
            <person name="Lapidus A."/>
            <person name="Lucas S."/>
            <person name="Nolan M."/>
            <person name="Del Rio T.G."/>
            <person name="Tice H."/>
            <person name="Cheng J.F."/>
            <person name="Pitluck S."/>
            <person name="Liolios K."/>
            <person name="Ivanova N."/>
            <person name="Tapia R."/>
            <person name="Han C."/>
            <person name="Bruce D."/>
            <person name="Goodwin L."/>
            <person name="Pati A."/>
            <person name="Chen A."/>
            <person name="Palaniappan K."/>
            <person name="Land M."/>
            <person name="Hauser L."/>
            <person name="Chang Y.J."/>
            <person name="Jeffries C.D."/>
            <person name="Detter J.C."/>
            <person name="Rohde M."/>
            <person name="Brambilla E."/>
            <person name="Spring S."/>
            <person name="Goker M."/>
            <person name="Sikorski J."/>
            <person name="Woyke T."/>
            <person name="Bristow J."/>
            <person name="Eisen J.A."/>
            <person name="Markowitz V."/>
            <person name="Hugenholtz P."/>
            <person name="Klenk H.P."/>
            <person name="Kyrpides N.C."/>
        </authorList>
    </citation>
    <scope>NUCLEOTIDE SEQUENCE [LARGE SCALE GENOMIC DNA]</scope>
    <source>
        <strain evidence="14">DSM 11293 / JCM 15392 / SEBR 4228</strain>
    </source>
</reference>
<feature type="binding site" evidence="9">
    <location>
        <position position="216"/>
    </location>
    <ligand>
        <name>1-deoxy-D-xylulose 5-phosphate</name>
        <dbReference type="ChEBI" id="CHEBI:57792"/>
    </ligand>
</feature>
<dbReference type="Pfam" id="PF08436">
    <property type="entry name" value="DXP_redisom_C"/>
    <property type="match status" value="1"/>
</dbReference>
<feature type="binding site" evidence="9">
    <location>
        <position position="122"/>
    </location>
    <ligand>
        <name>NADPH</name>
        <dbReference type="ChEBI" id="CHEBI:57783"/>
    </ligand>
</feature>
<dbReference type="Pfam" id="PF13288">
    <property type="entry name" value="DXPR_C"/>
    <property type="match status" value="1"/>
</dbReference>
<organism evidence="13 14">
    <name type="scientific">Sediminispirochaeta smaragdinae (strain DSM 11293 / JCM 15392 / SEBR 4228)</name>
    <name type="common">Spirochaeta smaragdinae</name>
    <dbReference type="NCBI Taxonomy" id="573413"/>
    <lineage>
        <taxon>Bacteria</taxon>
        <taxon>Pseudomonadati</taxon>
        <taxon>Spirochaetota</taxon>
        <taxon>Spirochaetia</taxon>
        <taxon>Spirochaetales</taxon>
        <taxon>Spirochaetaceae</taxon>
        <taxon>Sediminispirochaeta</taxon>
    </lineage>
</organism>
<dbReference type="Pfam" id="PF02670">
    <property type="entry name" value="DXP_reductoisom"/>
    <property type="match status" value="1"/>
</dbReference>
<protein>
    <recommendedName>
        <fullName evidence="9">1-deoxy-D-xylulose 5-phosphate reductoisomerase</fullName>
        <shortName evidence="9">DXP reductoisomerase</shortName>
        <ecNumber evidence="9">1.1.1.267</ecNumber>
    </recommendedName>
    <alternativeName>
        <fullName evidence="9">1-deoxyxylulose-5-phosphate reductoisomerase</fullName>
    </alternativeName>
    <alternativeName>
        <fullName evidence="9">2-C-methyl-D-erythritol 4-phosphate synthase</fullName>
    </alternativeName>
</protein>
<dbReference type="SUPFAM" id="SSF51735">
    <property type="entry name" value="NAD(P)-binding Rossmann-fold domains"/>
    <property type="match status" value="1"/>
</dbReference>
<dbReference type="EMBL" id="CP002116">
    <property type="protein sequence ID" value="ADK81972.1"/>
    <property type="molecule type" value="Genomic_DNA"/>
</dbReference>
<dbReference type="Proteomes" id="UP000002318">
    <property type="component" value="Chromosome"/>
</dbReference>
<keyword evidence="9" id="KW-0460">Magnesium</keyword>
<dbReference type="Gene3D" id="3.40.50.720">
    <property type="entry name" value="NAD(P)-binding Rossmann-like Domain"/>
    <property type="match status" value="1"/>
</dbReference>
<evidence type="ECO:0000259" key="11">
    <source>
        <dbReference type="Pfam" id="PF08436"/>
    </source>
</evidence>
<comment type="function">
    <text evidence="9">Catalyzes the NADPH-dependent rearrangement and reduction of 1-deoxy-D-xylulose-5-phosphate (DXP) to 2-C-methyl-D-erythritol 4-phosphate (MEP).</text>
</comment>
<dbReference type="FunFam" id="3.40.50.720:FF:000045">
    <property type="entry name" value="1-deoxy-D-xylulose 5-phosphate reductoisomerase"/>
    <property type="match status" value="1"/>
</dbReference>
<dbReference type="OrthoDB" id="9806546at2"/>
<dbReference type="PANTHER" id="PTHR30525">
    <property type="entry name" value="1-DEOXY-D-XYLULOSE 5-PHOSPHATE REDUCTOISOMERASE"/>
    <property type="match status" value="1"/>
</dbReference>
<feature type="binding site" evidence="9">
    <location>
        <position position="15"/>
    </location>
    <ligand>
        <name>NADPH</name>
        <dbReference type="ChEBI" id="CHEBI:57783"/>
    </ligand>
</feature>
<evidence type="ECO:0000256" key="4">
    <source>
        <dbReference type="ARBA" id="ARBA00022857"/>
    </source>
</evidence>
<dbReference type="RefSeq" id="WP_013255431.1">
    <property type="nucleotide sequence ID" value="NC_014364.1"/>
</dbReference>
<dbReference type="KEGG" id="ssm:Spirs_2869"/>
<feature type="binding site" evidence="9">
    <location>
        <position position="150"/>
    </location>
    <ligand>
        <name>1-deoxy-D-xylulose 5-phosphate</name>
        <dbReference type="ChEBI" id="CHEBI:57792"/>
    </ligand>
</feature>
<feature type="binding site" evidence="9">
    <location>
        <position position="14"/>
    </location>
    <ligand>
        <name>NADPH</name>
        <dbReference type="ChEBI" id="CHEBI:57783"/>
    </ligand>
</feature>
<dbReference type="GO" id="GO:0070402">
    <property type="term" value="F:NADPH binding"/>
    <property type="evidence" value="ECO:0007669"/>
    <property type="project" value="InterPro"/>
</dbReference>
<feature type="domain" description="1-deoxy-D-xylulose 5-phosphate reductoisomerase N-terminal" evidence="10">
    <location>
        <begin position="6"/>
        <end position="130"/>
    </location>
</feature>
<dbReference type="InterPro" id="IPR036169">
    <property type="entry name" value="DXPR_C_sf"/>
</dbReference>
<name>E1R287_SEDSS</name>
<feature type="binding site" evidence="9">
    <location>
        <position position="12"/>
    </location>
    <ligand>
        <name>NADPH</name>
        <dbReference type="ChEBI" id="CHEBI:57783"/>
    </ligand>
</feature>
<comment type="cofactor">
    <cofactor evidence="9">
        <name>Mg(2+)</name>
        <dbReference type="ChEBI" id="CHEBI:18420"/>
    </cofactor>
    <cofactor evidence="9">
        <name>Mn(2+)</name>
        <dbReference type="ChEBI" id="CHEBI:29035"/>
    </cofactor>
</comment>
<feature type="binding site" evidence="9">
    <location>
        <position position="174"/>
    </location>
    <ligand>
        <name>1-deoxy-D-xylulose 5-phosphate</name>
        <dbReference type="ChEBI" id="CHEBI:57792"/>
    </ligand>
</feature>
<dbReference type="HOGENOM" id="CLU_035714_4_0_12"/>
<keyword evidence="3 9" id="KW-0479">Metal-binding</keyword>
<comment type="similarity">
    <text evidence="2 9">Belongs to the DXR family.</text>
</comment>
<dbReference type="NCBIfam" id="TIGR00243">
    <property type="entry name" value="Dxr"/>
    <property type="match status" value="1"/>
</dbReference>
<dbReference type="InterPro" id="IPR003821">
    <property type="entry name" value="DXP_reductoisomerase"/>
</dbReference>
<evidence type="ECO:0000256" key="5">
    <source>
        <dbReference type="ARBA" id="ARBA00023002"/>
    </source>
</evidence>
<dbReference type="InterPro" id="IPR036291">
    <property type="entry name" value="NAD(P)-bd_dom_sf"/>
</dbReference>
<dbReference type="GO" id="GO:0030145">
    <property type="term" value="F:manganese ion binding"/>
    <property type="evidence" value="ECO:0007669"/>
    <property type="project" value="TreeGrafter"/>
</dbReference>
<keyword evidence="5 9" id="KW-0560">Oxidoreductase</keyword>
<dbReference type="STRING" id="573413.Spirs_2869"/>
<dbReference type="HAMAP" id="MF_00183">
    <property type="entry name" value="DXP_reductoisom"/>
    <property type="match status" value="1"/>
</dbReference>
<dbReference type="PIRSF" id="PIRSF006205">
    <property type="entry name" value="Dxp_reductismrs"/>
    <property type="match status" value="1"/>
</dbReference>
<evidence type="ECO:0000256" key="2">
    <source>
        <dbReference type="ARBA" id="ARBA00006825"/>
    </source>
</evidence>